<sequence>MKKVNIRLPDYLNHIAQAIERINTYTKGIDKDVWLGNTLIQDAVIRNIEIIGEASHNVQTLHQEFAKNNADFPWDDAYWMRNVLSHGYFQVDLDIVWETITSDLPVLLEKVRSMPSNDDVDQ</sequence>
<dbReference type="PANTHER" id="PTHR34139">
    <property type="entry name" value="UPF0331 PROTEIN MJ0127"/>
    <property type="match status" value="1"/>
</dbReference>
<accession>C9YFC9</accession>
<evidence type="ECO:0000313" key="6">
    <source>
        <dbReference type="EMBL" id="CBA32578.1"/>
    </source>
</evidence>
<evidence type="ECO:0000256" key="5">
    <source>
        <dbReference type="ARBA" id="ARBA00022801"/>
    </source>
</evidence>
<gene>
    <name evidence="6" type="ORF">Csp_D32850</name>
</gene>
<dbReference type="PANTHER" id="PTHR34139:SF1">
    <property type="entry name" value="RNASE MJ1380-RELATED"/>
    <property type="match status" value="1"/>
</dbReference>
<dbReference type="EMBL" id="FN543107">
    <property type="protein sequence ID" value="CBA32578.1"/>
    <property type="molecule type" value="Genomic_DNA"/>
</dbReference>
<keyword evidence="3" id="KW-0540">Nuclease</keyword>
<evidence type="ECO:0000256" key="1">
    <source>
        <dbReference type="ARBA" id="ARBA00022553"/>
    </source>
</evidence>
<evidence type="ECO:0008006" key="7">
    <source>
        <dbReference type="Google" id="ProtNLM"/>
    </source>
</evidence>
<dbReference type="Pfam" id="PF01934">
    <property type="entry name" value="HepT-like"/>
    <property type="match status" value="1"/>
</dbReference>
<dbReference type="GO" id="GO:0000166">
    <property type="term" value="F:nucleotide binding"/>
    <property type="evidence" value="ECO:0007669"/>
    <property type="project" value="UniProtKB-KW"/>
</dbReference>
<dbReference type="GO" id="GO:0004540">
    <property type="term" value="F:RNA nuclease activity"/>
    <property type="evidence" value="ECO:0007669"/>
    <property type="project" value="InterPro"/>
</dbReference>
<dbReference type="GO" id="GO:0016787">
    <property type="term" value="F:hydrolase activity"/>
    <property type="evidence" value="ECO:0007669"/>
    <property type="project" value="UniProtKB-KW"/>
</dbReference>
<keyword evidence="4" id="KW-0547">Nucleotide-binding</keyword>
<reference evidence="6" key="1">
    <citation type="journal article" date="2010" name="Nature">
        <title>The Dynamic genome of Hydra.</title>
        <authorList>
            <person name="Chapman J.A."/>
            <person name="Kirkness E.F."/>
            <person name="Simakov O."/>
            <person name="Hampson S.E."/>
            <person name="Mitros T."/>
            <person name="Weinmaier T."/>
            <person name="Rattei T."/>
            <person name="Balasubramanian P.G."/>
            <person name="Borman J."/>
            <person name="Busam D."/>
            <person name="Disbennett K."/>
            <person name="Pfannkoch C."/>
            <person name="Sumin N."/>
            <person name="Sutton G."/>
            <person name="Viswanathan L."/>
            <person name="Walenz B."/>
            <person name="Goodstein D.M."/>
            <person name="Hellsten U."/>
            <person name="Kawashima T."/>
            <person name="Prochnik S.E."/>
            <person name="Putnam N.H."/>
            <person name="Shu S."/>
            <person name="Blumberg B."/>
            <person name="Dana C.E."/>
            <person name="Gee L."/>
            <person name="Kibler D.F."/>
            <person name="Law L."/>
            <person name="Lindgens D."/>
            <person name="Martinez D.E."/>
            <person name="Peng J."/>
            <person name="Wigge P.A."/>
            <person name="Bertulat B."/>
            <person name="Guder C."/>
            <person name="Nakamura Y."/>
            <person name="Ozbek S."/>
            <person name="Watanabe H."/>
            <person name="Khalturin K."/>
            <person name="Hemmrich G."/>
            <person name="Franke A."/>
            <person name="Augustin R."/>
            <person name="Fraune S."/>
            <person name="Hayakawa E."/>
            <person name="Hayakawa S."/>
            <person name="Hirose M."/>
            <person name="Hwang J."/>
            <person name="Ikeo K."/>
            <person name="Nishimiya-Fujisawa C."/>
            <person name="Ogura A."/>
            <person name="Takahashi T."/>
            <person name="Steinmetz P.R."/>
            <person name="Zhang X."/>
            <person name="Aufschnaiter R."/>
            <person name="Eder M.K."/>
            <person name="Gorny A.K."/>
            <person name="Salvenmoser W."/>
            <person name="Heimberg A.M."/>
            <person name="Wheeler B.M."/>
            <person name="Peterson K.J."/>
            <person name="Boettger A."/>
            <person name="Tischler P."/>
            <person name="Wolf A."/>
            <person name="Gojobori T."/>
            <person name="Remington K.A."/>
            <person name="Strausberg R.L."/>
            <person name="Venter J."/>
            <person name="Technau U."/>
            <person name="Hobmayer B."/>
            <person name="Bosch T.C."/>
            <person name="Holstein T.W."/>
            <person name="Fujisawa T."/>
            <person name="Bode H.R."/>
            <person name="David C.N."/>
            <person name="Rokhsar D.S."/>
            <person name="Steele R.E."/>
        </authorList>
    </citation>
    <scope>NUCLEOTIDE SEQUENCE</scope>
</reference>
<keyword evidence="2" id="KW-1277">Toxin-antitoxin system</keyword>
<dbReference type="GO" id="GO:0110001">
    <property type="term" value="C:toxin-antitoxin complex"/>
    <property type="evidence" value="ECO:0007669"/>
    <property type="project" value="InterPro"/>
</dbReference>
<evidence type="ECO:0000256" key="3">
    <source>
        <dbReference type="ARBA" id="ARBA00022722"/>
    </source>
</evidence>
<dbReference type="AlphaFoldDB" id="C9YFC9"/>
<keyword evidence="5" id="KW-0378">Hydrolase</keyword>
<protein>
    <recommendedName>
        <fullName evidence="7">DUF86 domain-containing protein</fullName>
    </recommendedName>
</protein>
<keyword evidence="1" id="KW-0597">Phosphoprotein</keyword>
<evidence type="ECO:0000256" key="2">
    <source>
        <dbReference type="ARBA" id="ARBA00022649"/>
    </source>
</evidence>
<name>C9YFC9_CURXX</name>
<proteinExistence type="predicted"/>
<dbReference type="InterPro" id="IPR051813">
    <property type="entry name" value="HepT_RNase_toxin"/>
</dbReference>
<organism evidence="6">
    <name type="scientific">Curvibacter symbiont subsp. Hydra magnipapillata</name>
    <dbReference type="NCBI Taxonomy" id="667019"/>
    <lineage>
        <taxon>Bacteria</taxon>
        <taxon>Pseudomonadati</taxon>
        <taxon>Pseudomonadota</taxon>
        <taxon>Betaproteobacteria</taxon>
        <taxon>Burkholderiales</taxon>
        <taxon>Comamonadaceae</taxon>
        <taxon>Curvibacter</taxon>
    </lineage>
</organism>
<evidence type="ECO:0000256" key="4">
    <source>
        <dbReference type="ARBA" id="ARBA00022741"/>
    </source>
</evidence>
<dbReference type="InterPro" id="IPR008201">
    <property type="entry name" value="HepT-like"/>
</dbReference>